<dbReference type="EMBL" id="BK059112">
    <property type="protein sequence ID" value="DAE31892.1"/>
    <property type="molecule type" value="Genomic_DNA"/>
</dbReference>
<protein>
    <submittedName>
        <fullName evidence="1">Uncharacterized protein</fullName>
    </submittedName>
</protein>
<sequence>MQIQTIIYLQTYKLLYMPTRLLPNHRRYVGNKLP</sequence>
<evidence type="ECO:0000313" key="1">
    <source>
        <dbReference type="EMBL" id="DAE31892.1"/>
    </source>
</evidence>
<proteinExistence type="predicted"/>
<accession>A0A8S5RLM4</accession>
<name>A0A8S5RLM4_9VIRU</name>
<reference evidence="1" key="1">
    <citation type="journal article" date="2021" name="Proc. Natl. Acad. Sci. U.S.A.">
        <title>A Catalog of Tens of Thousands of Viruses from Human Metagenomes Reveals Hidden Associations with Chronic Diseases.</title>
        <authorList>
            <person name="Tisza M.J."/>
            <person name="Buck C.B."/>
        </authorList>
    </citation>
    <scope>NUCLEOTIDE SEQUENCE</scope>
    <source>
        <strain evidence="1">CtEQ64</strain>
    </source>
</reference>
<organism evidence="1">
    <name type="scientific">virus sp. ctEQ64</name>
    <dbReference type="NCBI Taxonomy" id="2825809"/>
    <lineage>
        <taxon>Viruses</taxon>
    </lineage>
</organism>